<dbReference type="SUPFAM" id="SSF51182">
    <property type="entry name" value="RmlC-like cupins"/>
    <property type="match status" value="2"/>
</dbReference>
<keyword evidence="2" id="KW-1185">Reference proteome</keyword>
<comment type="caution">
    <text evidence="1">The sequence shown here is derived from an EMBL/GenBank/DDBJ whole genome shotgun (WGS) entry which is preliminary data.</text>
</comment>
<dbReference type="Proteomes" id="UP000176037">
    <property type="component" value="Unassembled WGS sequence"/>
</dbReference>
<name>A0A1E8FFF0_9ALTE</name>
<dbReference type="InterPro" id="IPR011051">
    <property type="entry name" value="RmlC_Cupin_sf"/>
</dbReference>
<gene>
    <name evidence="1" type="ORF">BFC17_13685</name>
</gene>
<accession>A0A1E8FFF0</accession>
<protein>
    <recommendedName>
        <fullName evidence="3">DUF4437 domain-containing protein</fullName>
    </recommendedName>
</protein>
<evidence type="ECO:0000313" key="1">
    <source>
        <dbReference type="EMBL" id="OFI34640.1"/>
    </source>
</evidence>
<dbReference type="InterPro" id="IPR028013">
    <property type="entry name" value="DUF4437"/>
</dbReference>
<dbReference type="OrthoDB" id="9793147at2"/>
<organism evidence="1 2">
    <name type="scientific">Alteromonas lipolytica</name>
    <dbReference type="NCBI Taxonomy" id="1856405"/>
    <lineage>
        <taxon>Bacteria</taxon>
        <taxon>Pseudomonadati</taxon>
        <taxon>Pseudomonadota</taxon>
        <taxon>Gammaproteobacteria</taxon>
        <taxon>Alteromonadales</taxon>
        <taxon>Alteromonadaceae</taxon>
        <taxon>Alteromonas/Salinimonas group</taxon>
        <taxon>Alteromonas</taxon>
    </lineage>
</organism>
<evidence type="ECO:0008006" key="3">
    <source>
        <dbReference type="Google" id="ProtNLM"/>
    </source>
</evidence>
<evidence type="ECO:0000313" key="2">
    <source>
        <dbReference type="Proteomes" id="UP000176037"/>
    </source>
</evidence>
<dbReference type="Gene3D" id="2.60.120.10">
    <property type="entry name" value="Jelly Rolls"/>
    <property type="match status" value="1"/>
</dbReference>
<proteinExistence type="predicted"/>
<dbReference type="EMBL" id="MJIC01000010">
    <property type="protein sequence ID" value="OFI34640.1"/>
    <property type="molecule type" value="Genomic_DNA"/>
</dbReference>
<sequence length="286" mass="32986">MGNEVMARDYVEFIQAQELSWTSDECFPEAQRKLLSIDNETGARTQLQRYEPGYHCHTPHALTCNEEFYVLQGCFFLNHFGYSPGCYGFFPAGYERSKFYVPEETVILRFFDHQPAPFAEDPEGAAARAKGREAIPCLDTYRMSWDTSMHELHLTHLGFARKNLRIDPVTGQRTFLFMTSPQSHPINFHGARESHPTPEEAYQLHGDLTGHVGTMYPGAYFWRPPHIPHGPFGTRGGSLSLIRFVEGEHVNIWTDKQYGFNYNQAYEPILPDWMERTSQYKPDANF</sequence>
<dbReference type="InterPro" id="IPR014710">
    <property type="entry name" value="RmlC-like_jellyroll"/>
</dbReference>
<dbReference type="Pfam" id="PF14499">
    <property type="entry name" value="DUF4437"/>
    <property type="match status" value="1"/>
</dbReference>
<reference evidence="1 2" key="1">
    <citation type="submission" date="2016-09" db="EMBL/GenBank/DDBJ databases">
        <title>Alteromonas lipolytica, a new species isolated from sea water.</title>
        <authorList>
            <person name="Wu Y.-H."/>
            <person name="Cheng H."/>
            <person name="Xu X.-W."/>
        </authorList>
    </citation>
    <scope>NUCLEOTIDE SEQUENCE [LARGE SCALE GENOMIC DNA]</scope>
    <source>
        <strain evidence="1 2">JW12</strain>
    </source>
</reference>
<dbReference type="AlphaFoldDB" id="A0A1E8FFF0"/>